<sequence length="214" mass="23629">MADQRACIPEEYDTPLLAQPATHQAFQQHAEPFTARHGLAVRQVTNTKVEQPRAGFSCDELAKKGEVPAMTYEDFIGMLTISRVRMVCTLSTTDPRVGTILDSFDRKRGWTVGSSSSTSVPMLEQPMSLLQLTTPEGVVFGDLLHSILVVVMMPSKSGYVSRYGRLDKSFIPKVLELPRIRESGLRGATSYDHRDYTISSIGCGTVENLPCFLA</sequence>
<dbReference type="EMBL" id="EQ973841">
    <property type="protein sequence ID" value="EEF42763.1"/>
    <property type="molecule type" value="Genomic_DNA"/>
</dbReference>
<proteinExistence type="predicted"/>
<name>B9S0U9_RICCO</name>
<evidence type="ECO:0000313" key="2">
    <source>
        <dbReference type="Proteomes" id="UP000008311"/>
    </source>
</evidence>
<organism evidence="1 2">
    <name type="scientific">Ricinus communis</name>
    <name type="common">Castor bean</name>
    <dbReference type="NCBI Taxonomy" id="3988"/>
    <lineage>
        <taxon>Eukaryota</taxon>
        <taxon>Viridiplantae</taxon>
        <taxon>Streptophyta</taxon>
        <taxon>Embryophyta</taxon>
        <taxon>Tracheophyta</taxon>
        <taxon>Spermatophyta</taxon>
        <taxon>Magnoliopsida</taxon>
        <taxon>eudicotyledons</taxon>
        <taxon>Gunneridae</taxon>
        <taxon>Pentapetalae</taxon>
        <taxon>rosids</taxon>
        <taxon>fabids</taxon>
        <taxon>Malpighiales</taxon>
        <taxon>Euphorbiaceae</taxon>
        <taxon>Acalyphoideae</taxon>
        <taxon>Acalypheae</taxon>
        <taxon>Ricinus</taxon>
    </lineage>
</organism>
<reference evidence="2" key="1">
    <citation type="journal article" date="2010" name="Nat. Biotechnol.">
        <title>Draft genome sequence of the oilseed species Ricinus communis.</title>
        <authorList>
            <person name="Chan A.P."/>
            <person name="Crabtree J."/>
            <person name="Zhao Q."/>
            <person name="Lorenzi H."/>
            <person name="Orvis J."/>
            <person name="Puiu D."/>
            <person name="Melake-Berhan A."/>
            <person name="Jones K.M."/>
            <person name="Redman J."/>
            <person name="Chen G."/>
            <person name="Cahoon E.B."/>
            <person name="Gedil M."/>
            <person name="Stanke M."/>
            <person name="Haas B.J."/>
            <person name="Wortman J.R."/>
            <person name="Fraser-Liggett C.M."/>
            <person name="Ravel J."/>
            <person name="Rabinowicz P.D."/>
        </authorList>
    </citation>
    <scope>NUCLEOTIDE SEQUENCE [LARGE SCALE GENOMIC DNA]</scope>
    <source>
        <strain evidence="2">cv. Hale</strain>
    </source>
</reference>
<evidence type="ECO:0000313" key="1">
    <source>
        <dbReference type="EMBL" id="EEF42763.1"/>
    </source>
</evidence>
<accession>B9S0U9</accession>
<dbReference type="Proteomes" id="UP000008311">
    <property type="component" value="Unassembled WGS sequence"/>
</dbReference>
<protein>
    <submittedName>
        <fullName evidence="1">Uncharacterized protein</fullName>
    </submittedName>
</protein>
<dbReference type="InParanoid" id="B9S0U9"/>
<keyword evidence="2" id="KW-1185">Reference proteome</keyword>
<gene>
    <name evidence="1" type="ORF">RCOM_1537640</name>
</gene>
<dbReference type="AlphaFoldDB" id="B9S0U9"/>